<evidence type="ECO:0000313" key="2">
    <source>
        <dbReference type="EMBL" id="MBB5233255.1"/>
    </source>
</evidence>
<sequence>MTSLTSWADLVDLYEYRVADVLAGRRPRGGRRALSDLHEALRTAPLTPALTRRLRQADRQYRAHQQSAGPGPEREAASGPSPAGWAGAAPGDPAEAQAWTELRWLGWQAGLRARLAELGSTLQAEPDTLSLRVLYAALETADREARGQAAGLAVPGAGDPLAALHRPEVLAGLLSALGELLGTPQGPARLRAALARVQETPFPRHPDADVLAARIQAAQREPISLQAREALIQALRAPYPPERDPRERPAIREAARRLSQRLDALLEGAPAGAGETGPGGAGPLRFRQVPARSILYAATSAALETPGDAASELVIHLPGGREARWRGLTLRWQPIGANWQLQVGGELTLLRPGRPAAERVQTVQTPGARLLLAVSGAYLRLQVLDPPSGPPQEPQEGAAGAVQAPAAPAPAPSDPLEQLAARARVVAALLDPADHHAPLRLARAAARQLRGGALDPAAFGPASAERYAAAPPDLLLALARKGAGALLAHAARLAPEALDGALEAGAAALALPPARARTLQARLRAALVPPPLAPPSPPGAPPTSPAELALGGPFLRFGLGGRPVTLRAAGCEVTLRLDEEGRALVSLPGQAEAVLDDLLVLPLLPGADLLLVRQGREVAAALEAARLP</sequence>
<name>A0A7W8LP81_9DEIO</name>
<dbReference type="Proteomes" id="UP000525389">
    <property type="component" value="Unassembled WGS sequence"/>
</dbReference>
<dbReference type="AlphaFoldDB" id="A0A7W8LP81"/>
<reference evidence="2 3" key="1">
    <citation type="submission" date="2020-08" db="EMBL/GenBank/DDBJ databases">
        <title>Genomic Encyclopedia of Type Strains, Phase IV (KMG-IV): sequencing the most valuable type-strain genomes for metagenomic binning, comparative biology and taxonomic classification.</title>
        <authorList>
            <person name="Goeker M."/>
        </authorList>
    </citation>
    <scope>NUCLEOTIDE SEQUENCE [LARGE SCALE GENOMIC DNA]</scope>
    <source>
        <strain evidence="2 3">DSM 101791</strain>
    </source>
</reference>
<feature type="compositionally biased region" description="Low complexity" evidence="1">
    <location>
        <begin position="394"/>
        <end position="406"/>
    </location>
</feature>
<evidence type="ECO:0000313" key="3">
    <source>
        <dbReference type="Proteomes" id="UP000525389"/>
    </source>
</evidence>
<gene>
    <name evidence="2" type="ORF">HNQ09_000672</name>
</gene>
<protein>
    <submittedName>
        <fullName evidence="2">Uncharacterized protein</fullName>
    </submittedName>
</protein>
<comment type="caution">
    <text evidence="2">The sequence shown here is derived from an EMBL/GenBank/DDBJ whole genome shotgun (WGS) entry which is preliminary data.</text>
</comment>
<accession>A0A7W8LP81</accession>
<feature type="region of interest" description="Disordered" evidence="1">
    <location>
        <begin position="56"/>
        <end position="92"/>
    </location>
</feature>
<feature type="region of interest" description="Disordered" evidence="1">
    <location>
        <begin position="384"/>
        <end position="414"/>
    </location>
</feature>
<feature type="compositionally biased region" description="Low complexity" evidence="1">
    <location>
        <begin position="77"/>
        <end position="92"/>
    </location>
</feature>
<organism evidence="2 3">
    <name type="scientific">Deinococcus budaensis</name>
    <dbReference type="NCBI Taxonomy" id="1665626"/>
    <lineage>
        <taxon>Bacteria</taxon>
        <taxon>Thermotogati</taxon>
        <taxon>Deinococcota</taxon>
        <taxon>Deinococci</taxon>
        <taxon>Deinococcales</taxon>
        <taxon>Deinococcaceae</taxon>
        <taxon>Deinococcus</taxon>
    </lineage>
</organism>
<dbReference type="EMBL" id="JACHFN010000002">
    <property type="protein sequence ID" value="MBB5233255.1"/>
    <property type="molecule type" value="Genomic_DNA"/>
</dbReference>
<proteinExistence type="predicted"/>
<keyword evidence="3" id="KW-1185">Reference proteome</keyword>
<dbReference type="RefSeq" id="WP_343057590.1">
    <property type="nucleotide sequence ID" value="NZ_JACHFN010000002.1"/>
</dbReference>
<evidence type="ECO:0000256" key="1">
    <source>
        <dbReference type="SAM" id="MobiDB-lite"/>
    </source>
</evidence>